<name>A0A1I6QAH1_9FLAO</name>
<evidence type="ECO:0000256" key="2">
    <source>
        <dbReference type="ARBA" id="ARBA00022475"/>
    </source>
</evidence>
<evidence type="ECO:0000313" key="7">
    <source>
        <dbReference type="EMBL" id="SFS49402.1"/>
    </source>
</evidence>
<keyword evidence="4 6" id="KW-1133">Transmembrane helix</keyword>
<feature type="transmembrane region" description="Helical" evidence="6">
    <location>
        <begin position="145"/>
        <end position="165"/>
    </location>
</feature>
<evidence type="ECO:0000256" key="1">
    <source>
        <dbReference type="ARBA" id="ARBA00004651"/>
    </source>
</evidence>
<gene>
    <name evidence="7" type="ORF">SAMN04488006_1687</name>
</gene>
<dbReference type="STRING" id="593133.SAMN04488006_1687"/>
<dbReference type="GO" id="GO:0006865">
    <property type="term" value="P:amino acid transport"/>
    <property type="evidence" value="ECO:0007669"/>
    <property type="project" value="InterPro"/>
</dbReference>
<dbReference type="Pfam" id="PF01810">
    <property type="entry name" value="LysE"/>
    <property type="match status" value="1"/>
</dbReference>
<dbReference type="InterPro" id="IPR001123">
    <property type="entry name" value="LeuE-type"/>
</dbReference>
<dbReference type="GO" id="GO:0005886">
    <property type="term" value="C:plasma membrane"/>
    <property type="evidence" value="ECO:0007669"/>
    <property type="project" value="UniProtKB-SubCell"/>
</dbReference>
<reference evidence="8" key="1">
    <citation type="submission" date="2016-10" db="EMBL/GenBank/DDBJ databases">
        <authorList>
            <person name="Varghese N."/>
            <person name="Submissions S."/>
        </authorList>
    </citation>
    <scope>NUCLEOTIDE SEQUENCE [LARGE SCALE GENOMIC DNA]</scope>
    <source>
        <strain evidence="8">DSM 24450</strain>
    </source>
</reference>
<keyword evidence="3 6" id="KW-0812">Transmembrane</keyword>
<sequence length="204" mass="22500">MALQFILGFLTSFVAATPPGLLNLTSLKISLEKGKEKSYNFALGVSIIIFIQTYFSLIFTNYIHSKSNIEASLQSIGFVLFSLLSIYFLYKGIKEKKTQKIKKSKIKNTFTLGLILASLNLLAIPYYCSVGAALNSYGYLDFSQISILVFVIGSSVGTFVLLSIYNNSAKIIQQKIGLLARNLNIFLGIITGIIALIALIRIFN</sequence>
<keyword evidence="8" id="KW-1185">Reference proteome</keyword>
<dbReference type="RefSeq" id="WP_090224788.1">
    <property type="nucleotide sequence ID" value="NZ_FOZP01000003.1"/>
</dbReference>
<evidence type="ECO:0000256" key="6">
    <source>
        <dbReference type="SAM" id="Phobius"/>
    </source>
</evidence>
<feature type="transmembrane region" description="Helical" evidence="6">
    <location>
        <begin position="6"/>
        <end position="27"/>
    </location>
</feature>
<dbReference type="OrthoDB" id="1451945at2"/>
<evidence type="ECO:0000256" key="3">
    <source>
        <dbReference type="ARBA" id="ARBA00022692"/>
    </source>
</evidence>
<keyword evidence="5 6" id="KW-0472">Membrane</keyword>
<evidence type="ECO:0000256" key="4">
    <source>
        <dbReference type="ARBA" id="ARBA00022989"/>
    </source>
</evidence>
<evidence type="ECO:0000256" key="5">
    <source>
        <dbReference type="ARBA" id="ARBA00023136"/>
    </source>
</evidence>
<proteinExistence type="predicted"/>
<organism evidence="7 8">
    <name type="scientific">Lutibacter maritimus</name>
    <dbReference type="NCBI Taxonomy" id="593133"/>
    <lineage>
        <taxon>Bacteria</taxon>
        <taxon>Pseudomonadati</taxon>
        <taxon>Bacteroidota</taxon>
        <taxon>Flavobacteriia</taxon>
        <taxon>Flavobacteriales</taxon>
        <taxon>Flavobacteriaceae</taxon>
        <taxon>Lutibacter</taxon>
    </lineage>
</organism>
<dbReference type="AlphaFoldDB" id="A0A1I6QAH1"/>
<feature type="transmembrane region" description="Helical" evidence="6">
    <location>
        <begin position="39"/>
        <end position="59"/>
    </location>
</feature>
<evidence type="ECO:0000313" key="8">
    <source>
        <dbReference type="Proteomes" id="UP000199312"/>
    </source>
</evidence>
<comment type="subcellular location">
    <subcellularLocation>
        <location evidence="1">Cell membrane</location>
        <topology evidence="1">Multi-pass membrane protein</topology>
    </subcellularLocation>
</comment>
<accession>A0A1I6QAH1</accession>
<keyword evidence="2" id="KW-1003">Cell membrane</keyword>
<protein>
    <submittedName>
        <fullName evidence="7">LysE type translocator</fullName>
    </submittedName>
</protein>
<feature type="transmembrane region" description="Helical" evidence="6">
    <location>
        <begin position="185"/>
        <end position="203"/>
    </location>
</feature>
<dbReference type="Proteomes" id="UP000199312">
    <property type="component" value="Unassembled WGS sequence"/>
</dbReference>
<feature type="transmembrane region" description="Helical" evidence="6">
    <location>
        <begin position="110"/>
        <end position="133"/>
    </location>
</feature>
<dbReference type="EMBL" id="FOZP01000003">
    <property type="protein sequence ID" value="SFS49402.1"/>
    <property type="molecule type" value="Genomic_DNA"/>
</dbReference>
<feature type="transmembrane region" description="Helical" evidence="6">
    <location>
        <begin position="71"/>
        <end position="90"/>
    </location>
</feature>